<proteinExistence type="predicted"/>
<dbReference type="RefSeq" id="WP_130478054.1">
    <property type="nucleotide sequence ID" value="NZ_SFCC01000013.1"/>
</dbReference>
<gene>
    <name evidence="3" type="ORF">EWH70_25570</name>
</gene>
<dbReference type="Gene3D" id="3.40.50.1240">
    <property type="entry name" value="Phosphoglycerate mutase-like"/>
    <property type="match status" value="1"/>
</dbReference>
<keyword evidence="4" id="KW-1185">Reference proteome</keyword>
<name>A0A4Q7J1H2_9PSEU</name>
<dbReference type="PANTHER" id="PTHR48100">
    <property type="entry name" value="BROAD-SPECIFICITY PHOSPHATASE YOR283W-RELATED"/>
    <property type="match status" value="1"/>
</dbReference>
<evidence type="ECO:0000313" key="4">
    <source>
        <dbReference type="Proteomes" id="UP000292003"/>
    </source>
</evidence>
<dbReference type="GO" id="GO:0016791">
    <property type="term" value="F:phosphatase activity"/>
    <property type="evidence" value="ECO:0007669"/>
    <property type="project" value="TreeGrafter"/>
</dbReference>
<sequence length="209" mass="22284">MRTLHVVTHPEATHHVDGLVGGWYDSALTPAGHRAAAAVARSLRARIAEGADVELFTSDLLRTAQTAAAVAELFGIEPVADSRLREKSFGEAEGRPKAWLDERYVRPAPGRDRMGHDGVPGVESVAALAKRIYAAMDDILARPCENQIVVTHGFALTYVVAHWIGMPVESTGVVAFPVASGSITVLRADDRFGGRALACLGETGHLDGR</sequence>
<protein>
    <submittedName>
        <fullName evidence="3">Histidine phosphatase family protein</fullName>
    </submittedName>
</protein>
<feature type="binding site" evidence="2">
    <location>
        <position position="97"/>
    </location>
    <ligand>
        <name>substrate</name>
    </ligand>
</feature>
<feature type="active site" description="Proton donor/acceptor" evidence="1">
    <location>
        <position position="86"/>
    </location>
</feature>
<dbReference type="GO" id="GO:0005737">
    <property type="term" value="C:cytoplasm"/>
    <property type="evidence" value="ECO:0007669"/>
    <property type="project" value="TreeGrafter"/>
</dbReference>
<accession>A0A4Q7J1H2</accession>
<evidence type="ECO:0000256" key="2">
    <source>
        <dbReference type="PIRSR" id="PIRSR613078-2"/>
    </source>
</evidence>
<feature type="binding site" evidence="2">
    <location>
        <position position="62"/>
    </location>
    <ligand>
        <name>substrate</name>
    </ligand>
</feature>
<dbReference type="EMBL" id="SFCC01000013">
    <property type="protein sequence ID" value="RZQ61240.1"/>
    <property type="molecule type" value="Genomic_DNA"/>
</dbReference>
<dbReference type="AlphaFoldDB" id="A0A4Q7J1H2"/>
<dbReference type="InterPro" id="IPR013078">
    <property type="entry name" value="His_Pase_superF_clade-1"/>
</dbReference>
<dbReference type="PANTHER" id="PTHR48100:SF1">
    <property type="entry name" value="HISTIDINE PHOSPHATASE FAMILY PROTEIN-RELATED"/>
    <property type="match status" value="1"/>
</dbReference>
<reference evidence="3 4" key="1">
    <citation type="submission" date="2019-02" db="EMBL/GenBank/DDBJ databases">
        <title>Draft genome sequence of Amycolatopsis sp. 8-3EHSu isolated from roots of Suaeda maritima.</title>
        <authorList>
            <person name="Duangmal K."/>
            <person name="Chantavorakit T."/>
        </authorList>
    </citation>
    <scope>NUCLEOTIDE SEQUENCE [LARGE SCALE GENOMIC DNA]</scope>
    <source>
        <strain evidence="3 4">8-3EHSu</strain>
    </source>
</reference>
<evidence type="ECO:0000256" key="1">
    <source>
        <dbReference type="PIRSR" id="PIRSR613078-1"/>
    </source>
</evidence>
<evidence type="ECO:0000313" key="3">
    <source>
        <dbReference type="EMBL" id="RZQ61240.1"/>
    </source>
</evidence>
<dbReference type="InterPro" id="IPR050275">
    <property type="entry name" value="PGM_Phosphatase"/>
</dbReference>
<feature type="active site" description="Tele-phosphohistidine intermediate" evidence="1">
    <location>
        <position position="9"/>
    </location>
</feature>
<dbReference type="InterPro" id="IPR029033">
    <property type="entry name" value="His_PPase_superfam"/>
</dbReference>
<dbReference type="OrthoDB" id="9781415at2"/>
<comment type="caution">
    <text evidence="3">The sequence shown here is derived from an EMBL/GenBank/DDBJ whole genome shotgun (WGS) entry which is preliminary data.</text>
</comment>
<organism evidence="3 4">
    <name type="scientific">Amycolatopsis suaedae</name>
    <dbReference type="NCBI Taxonomy" id="2510978"/>
    <lineage>
        <taxon>Bacteria</taxon>
        <taxon>Bacillati</taxon>
        <taxon>Actinomycetota</taxon>
        <taxon>Actinomycetes</taxon>
        <taxon>Pseudonocardiales</taxon>
        <taxon>Pseudonocardiaceae</taxon>
        <taxon>Amycolatopsis</taxon>
    </lineage>
</organism>
<dbReference type="SUPFAM" id="SSF53254">
    <property type="entry name" value="Phosphoglycerate mutase-like"/>
    <property type="match status" value="1"/>
</dbReference>
<dbReference type="CDD" id="cd07067">
    <property type="entry name" value="HP_PGM_like"/>
    <property type="match status" value="1"/>
</dbReference>
<dbReference type="SMART" id="SM00855">
    <property type="entry name" value="PGAM"/>
    <property type="match status" value="1"/>
</dbReference>
<dbReference type="Proteomes" id="UP000292003">
    <property type="component" value="Unassembled WGS sequence"/>
</dbReference>
<dbReference type="Pfam" id="PF00300">
    <property type="entry name" value="His_Phos_1"/>
    <property type="match status" value="1"/>
</dbReference>